<keyword evidence="3" id="KW-1185">Reference proteome</keyword>
<name>A0ABT9ZCS1_9BACI</name>
<dbReference type="InterPro" id="IPR037523">
    <property type="entry name" value="VOC_core"/>
</dbReference>
<evidence type="ECO:0000259" key="1">
    <source>
        <dbReference type="PROSITE" id="PS51819"/>
    </source>
</evidence>
<evidence type="ECO:0000313" key="3">
    <source>
        <dbReference type="Proteomes" id="UP001234495"/>
    </source>
</evidence>
<dbReference type="RefSeq" id="WP_307338810.1">
    <property type="nucleotide sequence ID" value="NZ_JAUSUD010000004.1"/>
</dbReference>
<sequence>MNPISKKIGGVFIPVRNVENARDWYCDLLGLPTNGDIFFDHIYVLPLEGPNIVLDSKLYSPENIFQVPAFQLNTNDIKQAYQYMIEKNVELITGIEHGHWFNFKDPDGNILMICQ</sequence>
<reference evidence="2 3" key="1">
    <citation type="submission" date="2023-07" db="EMBL/GenBank/DDBJ databases">
        <title>Genomic Encyclopedia of Type Strains, Phase IV (KMG-IV): sequencing the most valuable type-strain genomes for metagenomic binning, comparative biology and taxonomic classification.</title>
        <authorList>
            <person name="Goeker M."/>
        </authorList>
    </citation>
    <scope>NUCLEOTIDE SEQUENCE [LARGE SCALE GENOMIC DNA]</scope>
    <source>
        <strain evidence="2 3">DSM 29005</strain>
    </source>
</reference>
<gene>
    <name evidence="2" type="ORF">J2S19_001316</name>
</gene>
<dbReference type="Gene3D" id="3.10.180.10">
    <property type="entry name" value="2,3-Dihydroxybiphenyl 1,2-Dioxygenase, domain 1"/>
    <property type="match status" value="1"/>
</dbReference>
<proteinExistence type="predicted"/>
<protein>
    <submittedName>
        <fullName evidence="2">Catechol 2,3-dioxygenase-like lactoylglutathione lyase family enzyme</fullName>
    </submittedName>
</protein>
<dbReference type="Proteomes" id="UP001234495">
    <property type="component" value="Unassembled WGS sequence"/>
</dbReference>
<dbReference type="Pfam" id="PF00903">
    <property type="entry name" value="Glyoxalase"/>
    <property type="match status" value="1"/>
</dbReference>
<dbReference type="SUPFAM" id="SSF54593">
    <property type="entry name" value="Glyoxalase/Bleomycin resistance protein/Dihydroxybiphenyl dioxygenase"/>
    <property type="match status" value="1"/>
</dbReference>
<feature type="domain" description="VOC" evidence="1">
    <location>
        <begin position="7"/>
        <end position="115"/>
    </location>
</feature>
<organism evidence="2 3">
    <name type="scientific">Metabacillus malikii</name>
    <dbReference type="NCBI Taxonomy" id="1504265"/>
    <lineage>
        <taxon>Bacteria</taxon>
        <taxon>Bacillati</taxon>
        <taxon>Bacillota</taxon>
        <taxon>Bacilli</taxon>
        <taxon>Bacillales</taxon>
        <taxon>Bacillaceae</taxon>
        <taxon>Metabacillus</taxon>
    </lineage>
</organism>
<dbReference type="InterPro" id="IPR029068">
    <property type="entry name" value="Glyas_Bleomycin-R_OHBP_Dase"/>
</dbReference>
<evidence type="ECO:0000313" key="2">
    <source>
        <dbReference type="EMBL" id="MDQ0230064.1"/>
    </source>
</evidence>
<dbReference type="PROSITE" id="PS51819">
    <property type="entry name" value="VOC"/>
    <property type="match status" value="1"/>
</dbReference>
<accession>A0ABT9ZCS1</accession>
<comment type="caution">
    <text evidence="2">The sequence shown here is derived from an EMBL/GenBank/DDBJ whole genome shotgun (WGS) entry which is preliminary data.</text>
</comment>
<dbReference type="EMBL" id="JAUSUD010000004">
    <property type="protein sequence ID" value="MDQ0230064.1"/>
    <property type="molecule type" value="Genomic_DNA"/>
</dbReference>
<dbReference type="InterPro" id="IPR004360">
    <property type="entry name" value="Glyas_Fos-R_dOase_dom"/>
</dbReference>